<dbReference type="Proteomes" id="UP000317646">
    <property type="component" value="Unassembled WGS sequence"/>
</dbReference>
<evidence type="ECO:0008006" key="3">
    <source>
        <dbReference type="Google" id="ProtNLM"/>
    </source>
</evidence>
<keyword evidence="2" id="KW-1185">Reference proteome</keyword>
<name>A0A502GUI0_9BACT</name>
<evidence type="ECO:0000313" key="2">
    <source>
        <dbReference type="Proteomes" id="UP000317646"/>
    </source>
</evidence>
<evidence type="ECO:0000313" key="1">
    <source>
        <dbReference type="EMBL" id="TPG64623.1"/>
    </source>
</evidence>
<reference evidence="1 2" key="1">
    <citation type="journal article" date="2019" name="Environ. Microbiol.">
        <title>Species interactions and distinct microbial communities in high Arctic permafrost affected cryosols are associated with the CH4 and CO2 gas fluxes.</title>
        <authorList>
            <person name="Altshuler I."/>
            <person name="Hamel J."/>
            <person name="Turney S."/>
            <person name="Magnuson E."/>
            <person name="Levesque R."/>
            <person name="Greer C."/>
            <person name="Whyte L.G."/>
        </authorList>
    </citation>
    <scope>NUCLEOTIDE SEQUENCE [LARGE SCALE GENOMIC DNA]</scope>
    <source>
        <strain evidence="1 2">S9.2P</strain>
    </source>
</reference>
<dbReference type="OrthoDB" id="134659at2"/>
<dbReference type="EMBL" id="RCYZ01000006">
    <property type="protein sequence ID" value="TPG64623.1"/>
    <property type="molecule type" value="Genomic_DNA"/>
</dbReference>
<protein>
    <recommendedName>
        <fullName evidence="3">ATP-binding protein</fullName>
    </recommendedName>
</protein>
<sequence>MSTLSSLIQLSTAFSAEIDLSNDFCYNLAAPDQKIEGYLPNRSSRRVMKAILGTVAPGTDHKVHLIQASYGTGKSYLLLMLAHILANNRPEVMATFQQKVADKEAQIKDGLTAQLESLAQIGGKFLVVIPNYGEVDFRHALLQGLITALDKQELSFRPPTMYQRAAEVLEGWKTANPSAYEQFGKKLSGIKTEEFIGLLRDLDAPTYRTFKAYFREIVTTSFDESDVADVYSVYSETAKNITAQGYRGIVVLYDEFGDMLNRMINSPEGSGLAVQDFVQRVKRAGGSGANILFLAATHQNPSSLQEDKKQDITKIVGRFDAHLLGATKDTLDGSADDVEITDSTEIMGTVFIRAAHTKPQLEKLLHTEEYLSEATDLVSKQKLYGKQSTEWISHNVVENLFPLHPLTARLLPKFSNEYAQNTRTMFNFLSPSQLEVGGLQHFLTTQQLTDSHGRPTLFTPDRLLDFFETNLMDAKFGQIRNSLDDYKTALANVTGEIDAERLFRNVLMLKVVRDSRLAPRRDLLLWAQNWPASRTAEFDSLLYSLADKGWLEHNRSNNTYDFPSAGTLSVDSVLKEEEVKLAGLKLNKCLEVWNELDTRSPLISAEQNDRFGALRRYEVVPICNASDPKEKLERLADFYAGKNENWLATGYVFHFVSETPVAQDHLAQAVTANKAAQPYVFYALPQDPFLFSEPQKKTLKYLALRAALDRDEIASTPARKDKVNDQLRLVEGELRGLVKSMFEPSKWVWQCATESTPQVFSNARGFNAWFEQKIEERFSQVPSIKDEALWFVKRTQKASERDLAFASIYASPPGRIPLQTPGHAASDRVVENFFYKLSLSKIAPRDKGIQFGEIKSPDTGTPEAAIFKHFDKVLKGKESGVSGQELFSPLLQAPYGLSEHLIKFFFGCYDRLHSLQITIYKGALVKEKDTELFKDIFKKPADYRIRRVDMSPKEEGYLRELRDLFGKNSATSFAEVARQFQGVVAPLTSLQKALIARKGGEIQEFFETIAALPQSIPEPEARMLFLETLPNSLLGVTSQEAFEDDPANRPKLLKKLREVKQFPVDADKLFRQETLETLAKTVFGKENVGKDDIQSITKEWFAGLTTAQRMATYSDPYIANWIRLIQNGPVGKDILSSYTSELTAKPLHTWEGNLYLCQSEYVKEFQGYKKTVEDFTLDPMKVLQYIAREVFEVPPSECPTEIAFANLFKDWWTELGQLKQTHPFADPAAKWLLENIDSTAPTTTLYLDNIPRRWIEKNNLLRSLPTKWKEWTDTHIAAVAAEYQRCYVLINAWQPPIAEVDFFAGIGKLFGLKEVHTVQALREGIFNQWYANLPVRTREADWANKTSDDALLINQLSSGESLYILLTQTLPQRWGLPVLKDLSAEDLPRLLAKIDSLKASIDNYSRPLLEVVSALDKKGKHKHEADYKSTLYEDLRRQEAYTVKAEADATLLTDSLARLMLHAVRAKSDLGKLVEEVSLHLQLPSDHHIWDKGQQKAFVSSWNQAVATIQAWTFPEDRKLAEARDELSAFVREFCEKKDLNPGQRRKLLNDLLSELAPVAQVQ</sequence>
<comment type="caution">
    <text evidence="1">The sequence shown here is derived from an EMBL/GenBank/DDBJ whole genome shotgun (WGS) entry which is preliminary data.</text>
</comment>
<accession>A0A502GUI0</accession>
<proteinExistence type="predicted"/>
<dbReference type="RefSeq" id="WP_140468254.1">
    <property type="nucleotide sequence ID" value="NZ_RCYZ01000006.1"/>
</dbReference>
<gene>
    <name evidence="1" type="ORF">EAH73_15785</name>
</gene>
<organism evidence="1 2">
    <name type="scientific">Hymenobacter nivis</name>
    <dbReference type="NCBI Taxonomy" id="1850093"/>
    <lineage>
        <taxon>Bacteria</taxon>
        <taxon>Pseudomonadati</taxon>
        <taxon>Bacteroidota</taxon>
        <taxon>Cytophagia</taxon>
        <taxon>Cytophagales</taxon>
        <taxon>Hymenobacteraceae</taxon>
        <taxon>Hymenobacter</taxon>
    </lineage>
</organism>